<gene>
    <name evidence="4" type="ORF">CO674_13835</name>
    <name evidence="3" type="ORF">RJJ65_09260</name>
</gene>
<dbReference type="HAMAP" id="MF_00771">
    <property type="entry name" value="UPF0310"/>
    <property type="match status" value="1"/>
</dbReference>
<proteinExistence type="inferred from homology"/>
<evidence type="ECO:0000313" key="3">
    <source>
        <dbReference type="EMBL" id="MDR9772843.1"/>
    </source>
</evidence>
<comment type="similarity">
    <text evidence="1">Belongs to the UPF0310 family.</text>
</comment>
<dbReference type="CDD" id="cd21132">
    <property type="entry name" value="EVE-like"/>
    <property type="match status" value="1"/>
</dbReference>
<dbReference type="RefSeq" id="WP_097534370.1">
    <property type="nucleotide sequence ID" value="NZ_JAVLSD010000007.1"/>
</dbReference>
<evidence type="ECO:0000313" key="4">
    <source>
        <dbReference type="EMBL" id="PDT23027.1"/>
    </source>
</evidence>
<reference evidence="4 5" key="1">
    <citation type="submission" date="2017-09" db="EMBL/GenBank/DDBJ databases">
        <title>Comparative genomics of rhizobia isolated from Phaseolus vulgaris in China.</title>
        <authorList>
            <person name="Tong W."/>
        </authorList>
    </citation>
    <scope>NUCLEOTIDE SEQUENCE [LARGE SCALE GENOMIC DNA]</scope>
    <source>
        <strain evidence="4 5">FH14</strain>
    </source>
</reference>
<reference evidence="3" key="2">
    <citation type="submission" date="2023-04" db="EMBL/GenBank/DDBJ databases">
        <title>Genomic characterization of faba bean (Vicia faba) microsymbionts in Mexican soils.</title>
        <authorList>
            <person name="Rivera Orduna F.N."/>
            <person name="Guevara-Luna J."/>
            <person name="Yan J."/>
            <person name="Arroyo-Herrera I."/>
            <person name="Li Y."/>
            <person name="Vasquez-Murrieta M.S."/>
            <person name="Wang E.T."/>
        </authorList>
    </citation>
    <scope>NUCLEOTIDE SEQUENCE</scope>
    <source>
        <strain evidence="3">CH26</strain>
    </source>
</reference>
<dbReference type="Proteomes" id="UP000219914">
    <property type="component" value="Unassembled WGS sequence"/>
</dbReference>
<dbReference type="SUPFAM" id="SSF88697">
    <property type="entry name" value="PUA domain-like"/>
    <property type="match status" value="1"/>
</dbReference>
<dbReference type="NCBIfam" id="NF002616">
    <property type="entry name" value="PRK02268.1-2"/>
    <property type="match status" value="1"/>
</dbReference>
<dbReference type="EMBL" id="NWSY01000009">
    <property type="protein sequence ID" value="PDT23027.1"/>
    <property type="molecule type" value="Genomic_DNA"/>
</dbReference>
<evidence type="ECO:0000313" key="5">
    <source>
        <dbReference type="Proteomes" id="UP000219914"/>
    </source>
</evidence>
<sequence>MAKAWIAVASAAHVRIGRQAGFMQVCHGKASPLRRITPGDRVIYYSPTVVFGGKDRLQAFTAIGAARDGEPYQVEMESGFRPWRRDVDWRAAEETPIRPLLDRLAFTRVGPNWGYQLRFGLFGISNEDADMIAEAMSCSSANAMLRKIAA</sequence>
<dbReference type="EMBL" id="JAVLSF010000004">
    <property type="protein sequence ID" value="MDR9772843.1"/>
    <property type="molecule type" value="Genomic_DNA"/>
</dbReference>
<name>A0A2A6KDT1_9HYPH</name>
<organism evidence="3 6">
    <name type="scientific">Rhizobium hidalgonense</name>
    <dbReference type="NCBI Taxonomy" id="1538159"/>
    <lineage>
        <taxon>Bacteria</taxon>
        <taxon>Pseudomonadati</taxon>
        <taxon>Pseudomonadota</taxon>
        <taxon>Alphaproteobacteria</taxon>
        <taxon>Hyphomicrobiales</taxon>
        <taxon>Rhizobiaceae</taxon>
        <taxon>Rhizobium/Agrobacterium group</taxon>
        <taxon>Rhizobium</taxon>
    </lineage>
</organism>
<dbReference type="InterPro" id="IPR022996">
    <property type="entry name" value="UPF0310"/>
</dbReference>
<dbReference type="Pfam" id="PF01878">
    <property type="entry name" value="EVE"/>
    <property type="match status" value="1"/>
</dbReference>
<dbReference type="Proteomes" id="UP001268610">
    <property type="component" value="Unassembled WGS sequence"/>
</dbReference>
<keyword evidence="5" id="KW-1185">Reference proteome</keyword>
<dbReference type="InterPro" id="IPR015947">
    <property type="entry name" value="PUA-like_sf"/>
</dbReference>
<evidence type="ECO:0000256" key="1">
    <source>
        <dbReference type="HAMAP-Rule" id="MF_00771"/>
    </source>
</evidence>
<dbReference type="Gene3D" id="3.10.590.10">
    <property type="entry name" value="ph1033 like domains"/>
    <property type="match status" value="1"/>
</dbReference>
<dbReference type="InterPro" id="IPR002740">
    <property type="entry name" value="EVE_domain"/>
</dbReference>
<evidence type="ECO:0000313" key="6">
    <source>
        <dbReference type="Proteomes" id="UP001268610"/>
    </source>
</evidence>
<feature type="domain" description="EVE" evidence="2">
    <location>
        <begin position="5"/>
        <end position="134"/>
    </location>
</feature>
<evidence type="ECO:0000259" key="2">
    <source>
        <dbReference type="Pfam" id="PF01878"/>
    </source>
</evidence>
<comment type="caution">
    <text evidence="3">The sequence shown here is derived from an EMBL/GenBank/DDBJ whole genome shotgun (WGS) entry which is preliminary data.</text>
</comment>
<accession>A0A2A6KDT1</accession>
<dbReference type="AlphaFoldDB" id="A0A2A6KDT1"/>
<protein>
    <recommendedName>
        <fullName evidence="1">UPF0310 protein CO674_13835</fullName>
    </recommendedName>
</protein>